<dbReference type="InterPro" id="IPR011576">
    <property type="entry name" value="Pyridox_Oxase_N"/>
</dbReference>
<dbReference type="InterPro" id="IPR019576">
    <property type="entry name" value="Pyridoxamine_oxidase_dimer_C"/>
</dbReference>
<comment type="similarity">
    <text evidence="1 5">Belongs to the pyridoxamine 5'-phosphate oxidase family.</text>
</comment>
<evidence type="ECO:0000259" key="9">
    <source>
        <dbReference type="Pfam" id="PF10590"/>
    </source>
</evidence>
<comment type="pathway">
    <text evidence="5">Cofactor metabolism; pyridoxal 5'-phosphate salvage; pyridoxal 5'-phosphate from pyridoxamine 5'-phosphate: step 1/1.</text>
</comment>
<dbReference type="InterPro" id="IPR019740">
    <property type="entry name" value="Pyridox_Oxase_CS"/>
</dbReference>
<evidence type="ECO:0000259" key="8">
    <source>
        <dbReference type="Pfam" id="PF01243"/>
    </source>
</evidence>
<feature type="binding site" evidence="6">
    <location>
        <begin position="6"/>
        <end position="9"/>
    </location>
    <ligand>
        <name>substrate</name>
    </ligand>
</feature>
<keyword evidence="3 5" id="KW-0288">FMN</keyword>
<evidence type="ECO:0000256" key="2">
    <source>
        <dbReference type="ARBA" id="ARBA00022630"/>
    </source>
</evidence>
<dbReference type="Pfam" id="PF01243">
    <property type="entry name" value="PNPOx_N"/>
    <property type="match status" value="1"/>
</dbReference>
<dbReference type="UniPathway" id="UPA01068">
    <property type="reaction ID" value="UER00304"/>
</dbReference>
<evidence type="ECO:0000256" key="1">
    <source>
        <dbReference type="ARBA" id="ARBA00007301"/>
    </source>
</evidence>
<feature type="binding site" evidence="5">
    <location>
        <begin position="64"/>
        <end position="69"/>
    </location>
    <ligand>
        <name>FMN</name>
        <dbReference type="ChEBI" id="CHEBI:58210"/>
    </ligand>
</feature>
<gene>
    <name evidence="5" type="primary">pdxH</name>
    <name evidence="10" type="ORF">FHU39_002708</name>
</gene>
<feature type="binding site" evidence="5 6">
    <location>
        <position position="126"/>
    </location>
    <ligand>
        <name>substrate</name>
    </ligand>
</feature>
<dbReference type="AlphaFoldDB" id="A0A839N4K4"/>
<evidence type="ECO:0000256" key="3">
    <source>
        <dbReference type="ARBA" id="ARBA00022643"/>
    </source>
</evidence>
<dbReference type="EC" id="1.4.3.5" evidence="5"/>
<organism evidence="10 11">
    <name type="scientific">Flexivirga oryzae</name>
    <dbReference type="NCBI Taxonomy" id="1794944"/>
    <lineage>
        <taxon>Bacteria</taxon>
        <taxon>Bacillati</taxon>
        <taxon>Actinomycetota</taxon>
        <taxon>Actinomycetes</taxon>
        <taxon>Micrococcales</taxon>
        <taxon>Dermacoccaceae</taxon>
        <taxon>Flexivirga</taxon>
    </lineage>
</organism>
<keyword evidence="2 5" id="KW-0285">Flavoprotein</keyword>
<keyword evidence="4 5" id="KW-0560">Oxidoreductase</keyword>
<dbReference type="NCBIfam" id="TIGR00558">
    <property type="entry name" value="pdxH"/>
    <property type="match status" value="1"/>
</dbReference>
<dbReference type="GO" id="GO:0004733">
    <property type="term" value="F:pyridoxamine phosphate oxidase activity"/>
    <property type="evidence" value="ECO:0007669"/>
    <property type="project" value="UniProtKB-UniRule"/>
</dbReference>
<dbReference type="EMBL" id="JACHVQ010000002">
    <property type="protein sequence ID" value="MBB2892690.1"/>
    <property type="molecule type" value="Genomic_DNA"/>
</dbReference>
<feature type="domain" description="Pyridoxamine 5'-phosphate oxidase N-terminal" evidence="8">
    <location>
        <begin position="41"/>
        <end position="160"/>
    </location>
</feature>
<dbReference type="PANTHER" id="PTHR10851:SF0">
    <property type="entry name" value="PYRIDOXINE-5'-PHOSPHATE OXIDASE"/>
    <property type="match status" value="1"/>
</dbReference>
<comment type="catalytic activity">
    <reaction evidence="5">
        <text>pyridoxine 5'-phosphate + O2 = pyridoxal 5'-phosphate + H2O2</text>
        <dbReference type="Rhea" id="RHEA:15149"/>
        <dbReference type="ChEBI" id="CHEBI:15379"/>
        <dbReference type="ChEBI" id="CHEBI:16240"/>
        <dbReference type="ChEBI" id="CHEBI:58589"/>
        <dbReference type="ChEBI" id="CHEBI:597326"/>
        <dbReference type="EC" id="1.4.3.5"/>
    </reaction>
</comment>
<keyword evidence="11" id="KW-1185">Reference proteome</keyword>
<dbReference type="HAMAP" id="MF_01629">
    <property type="entry name" value="PdxH"/>
    <property type="match status" value="1"/>
</dbReference>
<dbReference type="NCBIfam" id="NF004231">
    <property type="entry name" value="PRK05679.1"/>
    <property type="match status" value="1"/>
</dbReference>
<evidence type="ECO:0000256" key="6">
    <source>
        <dbReference type="PIRSR" id="PIRSR000190-1"/>
    </source>
</evidence>
<dbReference type="PROSITE" id="PS01064">
    <property type="entry name" value="PYRIDOX_OXIDASE"/>
    <property type="match status" value="1"/>
</dbReference>
<comment type="subunit">
    <text evidence="5">Homodimer.</text>
</comment>
<protein>
    <recommendedName>
        <fullName evidence="5">Pyridoxine/pyridoxamine 5'-phosphate oxidase</fullName>
        <ecNumber evidence="5">1.4.3.5</ecNumber>
    </recommendedName>
    <alternativeName>
        <fullName evidence="5">PNP/PMP oxidase</fullName>
        <shortName evidence="5">PNPOx</shortName>
    </alternativeName>
    <alternativeName>
        <fullName evidence="5">Pyridoxal 5'-phosphate synthase</fullName>
    </alternativeName>
</protein>
<keyword evidence="5" id="KW-0664">Pyridoxine biosynthesis</keyword>
<sequence length="226" mass="25040">MQPIERWDYAGEGLDEHDLPGAPLPLIERWVQDAVDRQAAKGDVPEPDAISVATVDAAGQPHVRTVLMRHLGADGPGFYTNYASRKGRDLDDNPNIAAALTWPPMFRAIRFVGVAHKMPVERSTGYFRSRPYGSRIGAWASHQSETAASRAQLEAAVASYEAKWPDTGSPDDVPLPDFWGGYVVRCDEVEFWAGRSSRLHDRLVFVRTGAGDLADEASWQVERRQP</sequence>
<feature type="binding site" evidence="5 7">
    <location>
        <begin position="143"/>
        <end position="144"/>
    </location>
    <ligand>
        <name>FMN</name>
        <dbReference type="ChEBI" id="CHEBI:58210"/>
    </ligand>
</feature>
<feature type="domain" description="Pyridoxine 5'-phosphate oxidase dimerisation C-terminal" evidence="9">
    <location>
        <begin position="179"/>
        <end position="226"/>
    </location>
</feature>
<dbReference type="PIRSF" id="PIRSF000190">
    <property type="entry name" value="Pyd_amn-ph_oxd"/>
    <property type="match status" value="1"/>
</dbReference>
<proteinExistence type="inferred from homology"/>
<name>A0A839N4K4_9MICO</name>
<dbReference type="RefSeq" id="WP_183321106.1">
    <property type="nucleotide sequence ID" value="NZ_JACHVQ010000002.1"/>
</dbReference>
<feature type="binding site" evidence="5 6">
    <location>
        <position position="69"/>
    </location>
    <ligand>
        <name>substrate</name>
    </ligand>
</feature>
<dbReference type="Proteomes" id="UP000559182">
    <property type="component" value="Unassembled WGS sequence"/>
</dbReference>
<feature type="binding site" evidence="5 6">
    <location>
        <position position="130"/>
    </location>
    <ligand>
        <name>substrate</name>
    </ligand>
</feature>
<reference evidence="10 11" key="1">
    <citation type="submission" date="2020-08" db="EMBL/GenBank/DDBJ databases">
        <title>Sequencing the genomes of 1000 actinobacteria strains.</title>
        <authorList>
            <person name="Klenk H.-P."/>
        </authorList>
    </citation>
    <scope>NUCLEOTIDE SEQUENCE [LARGE SCALE GENOMIC DNA]</scope>
    <source>
        <strain evidence="10 11">DSM 105369</strain>
    </source>
</reference>
<dbReference type="SUPFAM" id="SSF50475">
    <property type="entry name" value="FMN-binding split barrel"/>
    <property type="match status" value="1"/>
</dbReference>
<evidence type="ECO:0000313" key="10">
    <source>
        <dbReference type="EMBL" id="MBB2892690.1"/>
    </source>
</evidence>
<feature type="binding site" evidence="5 6">
    <location>
        <position position="134"/>
    </location>
    <ligand>
        <name>substrate</name>
    </ligand>
</feature>
<feature type="binding site" evidence="5 7">
    <location>
        <position position="192"/>
    </location>
    <ligand>
        <name>FMN</name>
        <dbReference type="ChEBI" id="CHEBI:58210"/>
    </ligand>
</feature>
<feature type="binding site" evidence="5 6">
    <location>
        <begin position="198"/>
        <end position="200"/>
    </location>
    <ligand>
        <name>substrate</name>
    </ligand>
</feature>
<evidence type="ECO:0000256" key="5">
    <source>
        <dbReference type="HAMAP-Rule" id="MF_01629"/>
    </source>
</evidence>
<accession>A0A839N4K4</accession>
<dbReference type="Pfam" id="PF10590">
    <property type="entry name" value="PNP_phzG_C"/>
    <property type="match status" value="1"/>
</dbReference>
<feature type="binding site" evidence="5 7">
    <location>
        <begin position="79"/>
        <end position="80"/>
    </location>
    <ligand>
        <name>FMN</name>
        <dbReference type="ChEBI" id="CHEBI:58210"/>
    </ligand>
</feature>
<dbReference type="Gene3D" id="2.30.110.10">
    <property type="entry name" value="Electron Transport, Fmn-binding Protein, Chain A"/>
    <property type="match status" value="1"/>
</dbReference>
<comment type="caution">
    <text evidence="10">The sequence shown here is derived from an EMBL/GenBank/DDBJ whole genome shotgun (WGS) entry which is preliminary data.</text>
</comment>
<evidence type="ECO:0000313" key="11">
    <source>
        <dbReference type="Proteomes" id="UP000559182"/>
    </source>
</evidence>
<comment type="pathway">
    <text evidence="5">Cofactor metabolism; pyridoxal 5'-phosphate salvage; pyridoxal 5'-phosphate from pyridoxine 5'-phosphate: step 1/1.</text>
</comment>
<comment type="catalytic activity">
    <reaction evidence="5">
        <text>pyridoxamine 5'-phosphate + O2 + H2O = pyridoxal 5'-phosphate + H2O2 + NH4(+)</text>
        <dbReference type="Rhea" id="RHEA:15817"/>
        <dbReference type="ChEBI" id="CHEBI:15377"/>
        <dbReference type="ChEBI" id="CHEBI:15379"/>
        <dbReference type="ChEBI" id="CHEBI:16240"/>
        <dbReference type="ChEBI" id="CHEBI:28938"/>
        <dbReference type="ChEBI" id="CHEBI:58451"/>
        <dbReference type="ChEBI" id="CHEBI:597326"/>
        <dbReference type="EC" id="1.4.3.5"/>
    </reaction>
</comment>
<comment type="caution">
    <text evidence="5">Lacks conserved residue(s) required for the propagation of feature annotation.</text>
</comment>
<dbReference type="InterPro" id="IPR012349">
    <property type="entry name" value="Split_barrel_FMN-bd"/>
</dbReference>
<comment type="function">
    <text evidence="5">Catalyzes the oxidation of either pyridoxine 5'-phosphate (PNP) or pyridoxamine 5'-phosphate (PMP) into pyridoxal 5'-phosphate (PLP).</text>
</comment>
<dbReference type="PANTHER" id="PTHR10851">
    <property type="entry name" value="PYRIDOXINE-5-PHOSPHATE OXIDASE"/>
    <property type="match status" value="1"/>
</dbReference>
<feature type="binding site" evidence="5 7">
    <location>
        <position position="85"/>
    </location>
    <ligand>
        <name>FMN</name>
        <dbReference type="ChEBI" id="CHEBI:58210"/>
    </ligand>
</feature>
<dbReference type="InterPro" id="IPR000659">
    <property type="entry name" value="Pyridox_Oxase"/>
</dbReference>
<dbReference type="GO" id="GO:0008615">
    <property type="term" value="P:pyridoxine biosynthetic process"/>
    <property type="evidence" value="ECO:0007669"/>
    <property type="project" value="UniProtKB-UniRule"/>
</dbReference>
<evidence type="ECO:0000256" key="4">
    <source>
        <dbReference type="ARBA" id="ARBA00023002"/>
    </source>
</evidence>
<feature type="binding site" evidence="5 7">
    <location>
        <position position="86"/>
    </location>
    <ligand>
        <name>FMN</name>
        <dbReference type="ChEBI" id="CHEBI:58210"/>
    </ligand>
</feature>
<feature type="binding site" evidence="5 7">
    <location>
        <position position="202"/>
    </location>
    <ligand>
        <name>FMN</name>
        <dbReference type="ChEBI" id="CHEBI:58210"/>
    </ligand>
</feature>
<comment type="cofactor">
    <cofactor evidence="5 7">
        <name>FMN</name>
        <dbReference type="ChEBI" id="CHEBI:58210"/>
    </cofactor>
    <text evidence="5 7">Binds 1 FMN per subunit.</text>
</comment>
<evidence type="ECO:0000256" key="7">
    <source>
        <dbReference type="PIRSR" id="PIRSR000190-2"/>
    </source>
</evidence>
<dbReference type="GO" id="GO:0010181">
    <property type="term" value="F:FMN binding"/>
    <property type="evidence" value="ECO:0007669"/>
    <property type="project" value="UniProtKB-UniRule"/>
</dbReference>